<sequence length="527" mass="58863">MRYQIERLAFFGGSVKYRVKKTKNKLTLSITRSTMKTINLIATEEAQTELGIPPTESTGQLAETIDAFRQETTTLLDDLANDVQDRARKIKSATDKVAVGIGVVATSFVPSLAANPENRDLDDHADQKRNELKANTADADRAFAEIVGKDFEAEAFVSGLNGLQGIVSNETIRAYSERYMAALKHSPEAVRQLNIRFHNVDKVGGFDHPGSLIEKGLEKAQPVAMRTVLGLPEGQEVTRDNIPKVFQALTISSKKYYLLLIEAGKFKLDNGQVDMETIQKDLDASKELFKRWFDTLKRMDKSGDLPRLIDGLNHLCSYVDANQQAINPYIARKICTQYASVLFTLSRIAQSDELILAYRADSAATLMIGLGESPYADRASEITIDGRIWKLAPWNQAYFDRVFGVALTDTEKQTLASLNDTFFEGFIDHRIGNIENDYSLGVYAKVNPVSAAGAEAVTLLAQLVQGKPGVTRDQVQQALQKYQKMARDMEANMSDPEREHEAYIMHLDEYRRLMEVANLTNFQIASR</sequence>
<reference evidence="1" key="1">
    <citation type="submission" date="2021-03" db="EMBL/GenBank/DDBJ databases">
        <title>Acanthopleuribacteraceae sp. M133.</title>
        <authorList>
            <person name="Wang G."/>
        </authorList>
    </citation>
    <scope>NUCLEOTIDE SEQUENCE</scope>
    <source>
        <strain evidence="1">M133</strain>
    </source>
</reference>
<accession>A0A8A4TL99</accession>
<dbReference type="EMBL" id="CP071793">
    <property type="protein sequence ID" value="QTD50736.1"/>
    <property type="molecule type" value="Genomic_DNA"/>
</dbReference>
<name>A0A8A4TL99_SULCO</name>
<proteinExistence type="predicted"/>
<dbReference type="KEGG" id="scor:J3U87_34555"/>
<evidence type="ECO:0000313" key="2">
    <source>
        <dbReference type="Proteomes" id="UP000663929"/>
    </source>
</evidence>
<organism evidence="1 2">
    <name type="scientific">Sulfidibacter corallicola</name>
    <dbReference type="NCBI Taxonomy" id="2818388"/>
    <lineage>
        <taxon>Bacteria</taxon>
        <taxon>Pseudomonadati</taxon>
        <taxon>Acidobacteriota</taxon>
        <taxon>Holophagae</taxon>
        <taxon>Acanthopleuribacterales</taxon>
        <taxon>Acanthopleuribacteraceae</taxon>
        <taxon>Sulfidibacter</taxon>
    </lineage>
</organism>
<dbReference type="RefSeq" id="WP_237380680.1">
    <property type="nucleotide sequence ID" value="NZ_CP071793.1"/>
</dbReference>
<dbReference type="Proteomes" id="UP000663929">
    <property type="component" value="Chromosome"/>
</dbReference>
<keyword evidence="2" id="KW-1185">Reference proteome</keyword>
<gene>
    <name evidence="1" type="ORF">J3U87_34555</name>
</gene>
<dbReference type="AlphaFoldDB" id="A0A8A4TL99"/>
<evidence type="ECO:0000313" key="1">
    <source>
        <dbReference type="EMBL" id="QTD50736.1"/>
    </source>
</evidence>
<protein>
    <submittedName>
        <fullName evidence="1">Uncharacterized protein</fullName>
    </submittedName>
</protein>